<dbReference type="InterPro" id="IPR036388">
    <property type="entry name" value="WH-like_DNA-bd_sf"/>
</dbReference>
<reference evidence="1 2" key="1">
    <citation type="submission" date="2021-02" db="EMBL/GenBank/DDBJ databases">
        <title>FDA dAtabase for Regulatory Grade micrObial Sequences (FDA-ARGOS): Supporting development and validation of Infectious Disease Dx tests.</title>
        <authorList>
            <person name="Carlson P."/>
            <person name="Fischbach M."/>
            <person name="Hastie J."/>
            <person name="Bilen M."/>
            <person name="Cheng A."/>
            <person name="Tallon L."/>
            <person name="Sadzewicz L."/>
            <person name="Zhao X."/>
            <person name="Boylan J."/>
            <person name="Ott S."/>
            <person name="Bowen H."/>
            <person name="Vavikolanu K."/>
            <person name="Mehta A."/>
            <person name="Aluvathingal J."/>
            <person name="Nadendla S."/>
            <person name="Yan Y."/>
            <person name="Sichtig H."/>
        </authorList>
    </citation>
    <scope>NUCLEOTIDE SEQUENCE [LARGE SCALE GENOMIC DNA]</scope>
    <source>
        <strain evidence="1 2">FDAARGOS_1229</strain>
    </source>
</reference>
<dbReference type="RefSeq" id="WP_051465696.1">
    <property type="nucleotide sequence ID" value="NZ_CP069450.1"/>
</dbReference>
<dbReference type="Proteomes" id="UP000654720">
    <property type="component" value="Chromosome"/>
</dbReference>
<organism evidence="1 2">
    <name type="scientific">Butyricimonas virosa</name>
    <dbReference type="NCBI Taxonomy" id="544645"/>
    <lineage>
        <taxon>Bacteria</taxon>
        <taxon>Pseudomonadati</taxon>
        <taxon>Bacteroidota</taxon>
        <taxon>Bacteroidia</taxon>
        <taxon>Bacteroidales</taxon>
        <taxon>Odoribacteraceae</taxon>
        <taxon>Butyricimonas</taxon>
    </lineage>
</organism>
<dbReference type="EMBL" id="CP069450">
    <property type="protein sequence ID" value="QRO48498.1"/>
    <property type="molecule type" value="Genomic_DNA"/>
</dbReference>
<dbReference type="InterPro" id="IPR036390">
    <property type="entry name" value="WH_DNA-bd_sf"/>
</dbReference>
<dbReference type="GeneID" id="93098920"/>
<evidence type="ECO:0000313" key="2">
    <source>
        <dbReference type="Proteomes" id="UP000654720"/>
    </source>
</evidence>
<keyword evidence="2" id="KW-1185">Reference proteome</keyword>
<proteinExistence type="predicted"/>
<sequence>MMNNKNRTANKILADMNFFDYLKEKVGDRKTKTGAYYDLLEKTSAGFITPFLKNHQYVLQDNQCHVTISDLAEDWHWHRATVRSFLDRLEEMGQIHRTRFAKSIVITMSFTQADNGTGSSPEDAGSPDVLTDELDAALAKWVFGDMLIIDLEEICGQYFKKRLDEFTTNEPYNEADESMSDLDSNKKKIVKEIVGRIAMAGLQREIHKSRFDSTTAFIDFFNNDLLSDWGELLEVTKLITKLILEGSLEETDASSELRKTLLTLCKPFKASLAEYQENKKALL</sequence>
<accession>A0ABX7H2M4</accession>
<dbReference type="Gene3D" id="1.10.10.10">
    <property type="entry name" value="Winged helix-like DNA-binding domain superfamily/Winged helix DNA-binding domain"/>
    <property type="match status" value="1"/>
</dbReference>
<dbReference type="SUPFAM" id="SSF46785">
    <property type="entry name" value="Winged helix' DNA-binding domain"/>
    <property type="match status" value="1"/>
</dbReference>
<protein>
    <submittedName>
        <fullName evidence="1">MarR family transcriptional regulator</fullName>
    </submittedName>
</protein>
<name>A0ABX7H2M4_9BACT</name>
<evidence type="ECO:0000313" key="1">
    <source>
        <dbReference type="EMBL" id="QRO48498.1"/>
    </source>
</evidence>
<gene>
    <name evidence="1" type="ORF">I6J59_11035</name>
</gene>